<evidence type="ECO:0000313" key="1">
    <source>
        <dbReference type="EMBL" id="OGL44429.1"/>
    </source>
</evidence>
<protein>
    <submittedName>
        <fullName evidence="1">Uncharacterized protein</fullName>
    </submittedName>
</protein>
<dbReference type="EMBL" id="MGDE01000184">
    <property type="protein sequence ID" value="OGL44429.1"/>
    <property type="molecule type" value="Genomic_DNA"/>
</dbReference>
<comment type="caution">
    <text evidence="1">The sequence shown here is derived from an EMBL/GenBank/DDBJ whole genome shotgun (WGS) entry which is preliminary data.</text>
</comment>
<gene>
    <name evidence="1" type="ORF">A2W05_06065</name>
</gene>
<sequence>MSDNNGEKEKYAEEEIKLRQLRTAVDLTKLIILQGEITYGEALKLVENLRSYAVKLFPEKEETFELVYRGKFNRIIDEKYKFLEE</sequence>
<dbReference type="AlphaFoldDB" id="A0A1F7RS92"/>
<reference evidence="1 2" key="1">
    <citation type="journal article" date="2016" name="Nat. Commun.">
        <title>Thousands of microbial genomes shed light on interconnected biogeochemical processes in an aquifer system.</title>
        <authorList>
            <person name="Anantharaman K."/>
            <person name="Brown C.T."/>
            <person name="Hug L.A."/>
            <person name="Sharon I."/>
            <person name="Castelle C.J."/>
            <person name="Probst A.J."/>
            <person name="Thomas B.C."/>
            <person name="Singh A."/>
            <person name="Wilkins M.J."/>
            <person name="Karaoz U."/>
            <person name="Brodie E.L."/>
            <person name="Williams K.H."/>
            <person name="Hubbard S.S."/>
            <person name="Banfield J.F."/>
        </authorList>
    </citation>
    <scope>NUCLEOTIDE SEQUENCE [LARGE SCALE GENOMIC DNA]</scope>
</reference>
<proteinExistence type="predicted"/>
<name>A0A1F7RS92_9BACT</name>
<evidence type="ECO:0000313" key="2">
    <source>
        <dbReference type="Proteomes" id="UP000178797"/>
    </source>
</evidence>
<accession>A0A1F7RS92</accession>
<organism evidence="1 2">
    <name type="scientific">Candidatus Schekmanbacteria bacterium RBG_16_38_10</name>
    <dbReference type="NCBI Taxonomy" id="1817879"/>
    <lineage>
        <taxon>Bacteria</taxon>
        <taxon>Candidatus Schekmaniibacteriota</taxon>
    </lineage>
</organism>
<dbReference type="Proteomes" id="UP000178797">
    <property type="component" value="Unassembled WGS sequence"/>
</dbReference>